<dbReference type="GO" id="GO:0022857">
    <property type="term" value="F:transmembrane transporter activity"/>
    <property type="evidence" value="ECO:0007669"/>
    <property type="project" value="InterPro"/>
</dbReference>
<feature type="transmembrane region" description="Helical" evidence="4">
    <location>
        <begin position="220"/>
        <end position="238"/>
    </location>
</feature>
<feature type="transmembrane region" description="Helical" evidence="4">
    <location>
        <begin position="174"/>
        <end position="200"/>
    </location>
</feature>
<comment type="caution">
    <text evidence="6">The sequence shown here is derived from an EMBL/GenBank/DDBJ whole genome shotgun (WGS) entry which is preliminary data.</text>
</comment>
<feature type="transmembrane region" description="Helical" evidence="4">
    <location>
        <begin position="140"/>
        <end position="162"/>
    </location>
</feature>
<evidence type="ECO:0000256" key="1">
    <source>
        <dbReference type="ARBA" id="ARBA00022692"/>
    </source>
</evidence>
<gene>
    <name evidence="6" type="ORF">Loak_2060</name>
</gene>
<dbReference type="Proteomes" id="UP000054858">
    <property type="component" value="Unassembled WGS sequence"/>
</dbReference>
<keyword evidence="3 4" id="KW-0472">Membrane</keyword>
<dbReference type="PATRIC" id="fig|29423.5.peg.2162"/>
<dbReference type="InterPro" id="IPR020846">
    <property type="entry name" value="MFS_dom"/>
</dbReference>
<dbReference type="EMBL" id="LNYP01000031">
    <property type="protein sequence ID" value="KTD36924.1"/>
    <property type="molecule type" value="Genomic_DNA"/>
</dbReference>
<accession>A0A0W0WX85</accession>
<dbReference type="InterPro" id="IPR011701">
    <property type="entry name" value="MFS"/>
</dbReference>
<keyword evidence="2 4" id="KW-1133">Transmembrane helix</keyword>
<dbReference type="Pfam" id="PF07690">
    <property type="entry name" value="MFS_1"/>
    <property type="match status" value="1"/>
</dbReference>
<evidence type="ECO:0000313" key="7">
    <source>
        <dbReference type="Proteomes" id="UP000054858"/>
    </source>
</evidence>
<dbReference type="PROSITE" id="PS50850">
    <property type="entry name" value="MFS"/>
    <property type="match status" value="1"/>
</dbReference>
<dbReference type="SUPFAM" id="SSF103473">
    <property type="entry name" value="MFS general substrate transporter"/>
    <property type="match status" value="2"/>
</dbReference>
<evidence type="ECO:0000313" key="6">
    <source>
        <dbReference type="EMBL" id="KTD36924.1"/>
    </source>
</evidence>
<feature type="transmembrane region" description="Helical" evidence="4">
    <location>
        <begin position="88"/>
        <end position="108"/>
    </location>
</feature>
<name>A0A0W0WX85_9GAMM</name>
<feature type="domain" description="Major facilitator superfamily (MFS) profile" evidence="5">
    <location>
        <begin position="45"/>
        <end position="245"/>
    </location>
</feature>
<feature type="transmembrane region" description="Helical" evidence="4">
    <location>
        <begin position="115"/>
        <end position="134"/>
    </location>
</feature>
<sequence length="245" mass="27448">MPIAGLLLDRFDLKKILPLTTLISGISCFVFSYSDQVEQLAIARFLMEAAASFFLLGAFLVIRIYFANHLFPLLSGLTLTISFDQSEFLASLIFIGYAIGAPLIALLAQRFGIRWMMMCAALTSVLSTFFLVYFSWPIYLVAILLLLQGVTTGSFVLTAMAIKRLTPEDILASTLSFSTLLAQLIGSLMLMLLSWVIYIWHGESIMHHHNVYSSVILQKTMYLLVIALCFTFIVAYLIKLPHPKK</sequence>
<evidence type="ECO:0000256" key="4">
    <source>
        <dbReference type="SAM" id="Phobius"/>
    </source>
</evidence>
<dbReference type="InterPro" id="IPR036259">
    <property type="entry name" value="MFS_trans_sf"/>
</dbReference>
<keyword evidence="1 4" id="KW-0812">Transmembrane</keyword>
<proteinExistence type="predicted"/>
<dbReference type="Gene3D" id="1.20.1250.20">
    <property type="entry name" value="MFS general substrate transporter like domains"/>
    <property type="match status" value="2"/>
</dbReference>
<evidence type="ECO:0000256" key="2">
    <source>
        <dbReference type="ARBA" id="ARBA00022989"/>
    </source>
</evidence>
<organism evidence="6 7">
    <name type="scientific">Legionella oakridgensis</name>
    <dbReference type="NCBI Taxonomy" id="29423"/>
    <lineage>
        <taxon>Bacteria</taxon>
        <taxon>Pseudomonadati</taxon>
        <taxon>Pseudomonadota</taxon>
        <taxon>Gammaproteobacteria</taxon>
        <taxon>Legionellales</taxon>
        <taxon>Legionellaceae</taxon>
        <taxon>Legionella</taxon>
    </lineage>
</organism>
<reference evidence="6 7" key="1">
    <citation type="submission" date="2015-11" db="EMBL/GenBank/DDBJ databases">
        <title>Genomic analysis of 38 Legionella species identifies large and diverse effector repertoires.</title>
        <authorList>
            <person name="Burstein D."/>
            <person name="Amaro F."/>
            <person name="Zusman T."/>
            <person name="Lifshitz Z."/>
            <person name="Cohen O."/>
            <person name="Gilbert J.A."/>
            <person name="Pupko T."/>
            <person name="Shuman H.A."/>
            <person name="Segal G."/>
        </authorList>
    </citation>
    <scope>NUCLEOTIDE SEQUENCE [LARGE SCALE GENOMIC DNA]</scope>
    <source>
        <strain evidence="6 7">Oak Ridge-10</strain>
    </source>
</reference>
<evidence type="ECO:0000259" key="5">
    <source>
        <dbReference type="PROSITE" id="PS50850"/>
    </source>
</evidence>
<protein>
    <submittedName>
        <fullName evidence="6">Major facilitator superfamily protein</fullName>
    </submittedName>
</protein>
<dbReference type="AlphaFoldDB" id="A0A0W0WX85"/>
<feature type="transmembrane region" description="Helical" evidence="4">
    <location>
        <begin position="45"/>
        <end position="68"/>
    </location>
</feature>
<feature type="transmembrane region" description="Helical" evidence="4">
    <location>
        <begin position="16"/>
        <end position="33"/>
    </location>
</feature>
<evidence type="ECO:0000256" key="3">
    <source>
        <dbReference type="ARBA" id="ARBA00023136"/>
    </source>
</evidence>